<dbReference type="Proteomes" id="UP000237466">
    <property type="component" value="Unassembled WGS sequence"/>
</dbReference>
<dbReference type="RefSeq" id="WP_103200428.1">
    <property type="nucleotide sequence ID" value="NZ_PDGH01000101.1"/>
</dbReference>
<reference evidence="2 3" key="1">
    <citation type="journal article" date="2018" name="Front. Microbiol.">
        <title>Phylogeny of Vibrio vulnificus from the Analysis of the Core-Genome: Implications for Intra-Species Taxonomy.</title>
        <authorList>
            <person name="Roig F.J."/>
            <person name="Gonzalez-Candelas F."/>
            <person name="Sanjuan E."/>
            <person name="Fouz B."/>
            <person name="Feil E.J."/>
            <person name="Llorens C."/>
            <person name="Baker-Austin C."/>
            <person name="Oliver J.D."/>
            <person name="Danin-Poleg Y."/>
            <person name="Gibas C.J."/>
            <person name="Kashi Y."/>
            <person name="Gulig P.A."/>
            <person name="Morrison S.S."/>
            <person name="Amaro C."/>
        </authorList>
    </citation>
    <scope>NUCLEOTIDE SEQUENCE [LARGE SCALE GENOMIC DNA]</scope>
    <source>
        <strain evidence="2 3">CECT4608</strain>
    </source>
</reference>
<evidence type="ECO:0000313" key="3">
    <source>
        <dbReference type="Proteomes" id="UP000237466"/>
    </source>
</evidence>
<proteinExistence type="predicted"/>
<dbReference type="InterPro" id="IPR031339">
    <property type="entry name" value="DUF4942"/>
</dbReference>
<comment type="caution">
    <text evidence="2">The sequence shown here is derived from an EMBL/GenBank/DDBJ whole genome shotgun (WGS) entry which is preliminary data.</text>
</comment>
<accession>A0A2S3R196</accession>
<feature type="domain" description="DUF4942" evidence="1">
    <location>
        <begin position="95"/>
        <end position="284"/>
    </location>
</feature>
<gene>
    <name evidence="2" type="ORF">CRN52_12420</name>
</gene>
<dbReference type="EMBL" id="PDGH01000101">
    <property type="protein sequence ID" value="POB46877.1"/>
    <property type="molecule type" value="Genomic_DNA"/>
</dbReference>
<evidence type="ECO:0000313" key="2">
    <source>
        <dbReference type="EMBL" id="POB46877.1"/>
    </source>
</evidence>
<dbReference type="AlphaFoldDB" id="A0A2S3R196"/>
<evidence type="ECO:0000259" key="1">
    <source>
        <dbReference type="Pfam" id="PF13708"/>
    </source>
</evidence>
<sequence length="293" mass="33271">MLPVQNKLIEELVQEREVLISSYLESIRQVRVAMEAANKIESLIPTYNRSFIDSFDRVFIALADKIGENTKSRALPSACTLAKKSESDLKKLVIQTVDSELWDVLMNRTGVYGLMSKRQRKEFRNDAATNPLKFNCSNAEATLVTLLGNSSAIGVNALADTVLDLSISYRSNDKFKFQKRTVIENSYIWYGDKLKPDDGPLKLILDYLARLIFKSKVTGSDLGVHSSFLWEELEEAFKEAGDDLSLIEDIYLHGIHLRFFKKKTCHVQLPDEMVNELNRLLSESAMALPQRQT</sequence>
<organism evidence="2 3">
    <name type="scientific">Vibrio vulnificus</name>
    <dbReference type="NCBI Taxonomy" id="672"/>
    <lineage>
        <taxon>Bacteria</taxon>
        <taxon>Pseudomonadati</taxon>
        <taxon>Pseudomonadota</taxon>
        <taxon>Gammaproteobacteria</taxon>
        <taxon>Vibrionales</taxon>
        <taxon>Vibrionaceae</taxon>
        <taxon>Vibrio</taxon>
    </lineage>
</organism>
<protein>
    <recommendedName>
        <fullName evidence="1">DUF4942 domain-containing protein</fullName>
    </recommendedName>
</protein>
<dbReference type="Pfam" id="PF13708">
    <property type="entry name" value="DUF4942"/>
    <property type="match status" value="1"/>
</dbReference>
<name>A0A2S3R196_VIBVL</name>